<evidence type="ECO:0000256" key="3">
    <source>
        <dbReference type="ARBA" id="ARBA00012662"/>
    </source>
</evidence>
<organism evidence="9 10">
    <name type="scientific">Microlunatus flavus</name>
    <dbReference type="NCBI Taxonomy" id="1036181"/>
    <lineage>
        <taxon>Bacteria</taxon>
        <taxon>Bacillati</taxon>
        <taxon>Actinomycetota</taxon>
        <taxon>Actinomycetes</taxon>
        <taxon>Propionibacteriales</taxon>
        <taxon>Propionibacteriaceae</taxon>
        <taxon>Microlunatus</taxon>
    </lineage>
</organism>
<keyword evidence="4" id="KW-0732">Signal</keyword>
<dbReference type="GO" id="GO:0006004">
    <property type="term" value="P:fucose metabolic process"/>
    <property type="evidence" value="ECO:0007669"/>
    <property type="project" value="InterPro"/>
</dbReference>
<dbReference type="EMBL" id="FOFA01000001">
    <property type="protein sequence ID" value="SEP82635.1"/>
    <property type="molecule type" value="Genomic_DNA"/>
</dbReference>
<dbReference type="PANTHER" id="PTHR10030:SF37">
    <property type="entry name" value="ALPHA-L-FUCOSIDASE-RELATED"/>
    <property type="match status" value="1"/>
</dbReference>
<evidence type="ECO:0000259" key="8">
    <source>
        <dbReference type="Pfam" id="PF01120"/>
    </source>
</evidence>
<dbReference type="Pfam" id="PF01120">
    <property type="entry name" value="Alpha_L_fucos"/>
    <property type="match status" value="1"/>
</dbReference>
<gene>
    <name evidence="9" type="ORF">SAMN05421756_101802</name>
</gene>
<dbReference type="PRINTS" id="PR00741">
    <property type="entry name" value="GLHYDRLASE29"/>
</dbReference>
<reference evidence="10" key="1">
    <citation type="submission" date="2016-10" db="EMBL/GenBank/DDBJ databases">
        <authorList>
            <person name="Varghese N."/>
            <person name="Submissions S."/>
        </authorList>
    </citation>
    <scope>NUCLEOTIDE SEQUENCE [LARGE SCALE GENOMIC DNA]</scope>
    <source>
        <strain evidence="10">CGMCC 4.6856</strain>
    </source>
</reference>
<evidence type="ECO:0000256" key="5">
    <source>
        <dbReference type="ARBA" id="ARBA00022801"/>
    </source>
</evidence>
<evidence type="ECO:0000313" key="10">
    <source>
        <dbReference type="Proteomes" id="UP000198504"/>
    </source>
</evidence>
<comment type="similarity">
    <text evidence="2">Belongs to the glycosyl hydrolase 29 family.</text>
</comment>
<dbReference type="InterPro" id="IPR016286">
    <property type="entry name" value="FUC_metazoa-typ"/>
</dbReference>
<dbReference type="Proteomes" id="UP000198504">
    <property type="component" value="Unassembled WGS sequence"/>
</dbReference>
<dbReference type="InterPro" id="IPR057739">
    <property type="entry name" value="Glyco_hydro_29_N"/>
</dbReference>
<evidence type="ECO:0000256" key="4">
    <source>
        <dbReference type="ARBA" id="ARBA00022729"/>
    </source>
</evidence>
<keyword evidence="10" id="KW-1185">Reference proteome</keyword>
<evidence type="ECO:0000313" key="9">
    <source>
        <dbReference type="EMBL" id="SEP82635.1"/>
    </source>
</evidence>
<dbReference type="GO" id="GO:0016139">
    <property type="term" value="P:glycoside catabolic process"/>
    <property type="evidence" value="ECO:0007669"/>
    <property type="project" value="TreeGrafter"/>
</dbReference>
<comment type="function">
    <text evidence="1">Alpha-L-fucosidase is responsible for hydrolyzing the alpha-1,6-linked fucose joined to the reducing-end N-acetylglucosamine of the carbohydrate moieties of glycoproteins.</text>
</comment>
<dbReference type="STRING" id="1036181.SAMN05421756_101802"/>
<dbReference type="PANTHER" id="PTHR10030">
    <property type="entry name" value="ALPHA-L-FUCOSIDASE"/>
    <property type="match status" value="1"/>
</dbReference>
<name>A0A1H9B1D1_9ACTN</name>
<keyword evidence="6" id="KW-0326">Glycosidase</keyword>
<dbReference type="AlphaFoldDB" id="A0A1H9B1D1"/>
<dbReference type="InterPro" id="IPR017853">
    <property type="entry name" value="GH"/>
</dbReference>
<dbReference type="EC" id="3.2.1.51" evidence="3"/>
<dbReference type="InterPro" id="IPR000933">
    <property type="entry name" value="Glyco_hydro_29"/>
</dbReference>
<evidence type="ECO:0000256" key="7">
    <source>
        <dbReference type="SAM" id="MobiDB-lite"/>
    </source>
</evidence>
<evidence type="ECO:0000256" key="2">
    <source>
        <dbReference type="ARBA" id="ARBA00007951"/>
    </source>
</evidence>
<accession>A0A1H9B1D1</accession>
<sequence length="459" mass="49866">MTEQTPSVPSTIPSTRVEQTDTPELWASLQRPLPDWYAGARFGIFIHWGAYSVPAWAEPSGALGLVPEDVWFAHNAYAEWYFNTIRIAGSPAQQRHQELYGGAPYDDFLDAWSAADFDPADWARLFASAGAEYVIPTTKHHDGIALWDAPGTGARNTVHRGPKRDLIADIADAVRAEGLRFGVYYSGGLDWSTSVFPPHTKFDEVSGLRPRDAAYNLYALRHVQDLVHRYSPSVLWNDIEWPDAGKRGGPDSLHALFEEYYAAVPDGVVNDRWGDTHHDFATSEYEYHLDSEDSGAWENTRGIGFSFGYNQAEDESQSLDANGIAKHLTDVVSRGGRLLLDVGPTAEGTIPGVQRRALEGLARWMGEAAPVLRSSSPAPAGLVQPSQTGWVRWLATPGHLVAAVDGGTGVDLGVGADAVDVDGLRVLNGSAELRQDGGRLTAEVTPTTDGPALLVLPTR</sequence>
<dbReference type="SMART" id="SM00812">
    <property type="entry name" value="Alpha_L_fucos"/>
    <property type="match status" value="1"/>
</dbReference>
<keyword evidence="5" id="KW-0378">Hydrolase</keyword>
<dbReference type="GO" id="GO:0005764">
    <property type="term" value="C:lysosome"/>
    <property type="evidence" value="ECO:0007669"/>
    <property type="project" value="TreeGrafter"/>
</dbReference>
<proteinExistence type="inferred from homology"/>
<dbReference type="GO" id="GO:0004560">
    <property type="term" value="F:alpha-L-fucosidase activity"/>
    <property type="evidence" value="ECO:0007669"/>
    <property type="project" value="InterPro"/>
</dbReference>
<dbReference type="RefSeq" id="WP_198409918.1">
    <property type="nucleotide sequence ID" value="NZ_FOFA01000001.1"/>
</dbReference>
<protein>
    <recommendedName>
        <fullName evidence="3">alpha-L-fucosidase</fullName>
        <ecNumber evidence="3">3.2.1.51</ecNumber>
    </recommendedName>
</protein>
<dbReference type="SUPFAM" id="SSF51445">
    <property type="entry name" value="(Trans)glycosidases"/>
    <property type="match status" value="1"/>
</dbReference>
<feature type="domain" description="Glycoside hydrolase family 29 N-terminal" evidence="8">
    <location>
        <begin position="22"/>
        <end position="366"/>
    </location>
</feature>
<evidence type="ECO:0000256" key="6">
    <source>
        <dbReference type="ARBA" id="ARBA00023295"/>
    </source>
</evidence>
<evidence type="ECO:0000256" key="1">
    <source>
        <dbReference type="ARBA" id="ARBA00004071"/>
    </source>
</evidence>
<dbReference type="Gene3D" id="3.20.20.80">
    <property type="entry name" value="Glycosidases"/>
    <property type="match status" value="1"/>
</dbReference>
<feature type="region of interest" description="Disordered" evidence="7">
    <location>
        <begin position="1"/>
        <end position="21"/>
    </location>
</feature>